<proteinExistence type="predicted"/>
<accession>A0ABW7WDR6</accession>
<feature type="transmembrane region" description="Helical" evidence="1">
    <location>
        <begin position="197"/>
        <end position="217"/>
    </location>
</feature>
<comment type="caution">
    <text evidence="2">The sequence shown here is derived from an EMBL/GenBank/DDBJ whole genome shotgun (WGS) entry which is preliminary data.</text>
</comment>
<evidence type="ECO:0000313" key="3">
    <source>
        <dbReference type="Proteomes" id="UP001611450"/>
    </source>
</evidence>
<sequence>MATPAIPSTSLRPDRPKLGPPPGVFAAASAALFVAGLAASTVAAGGDVFPSPFAAPEDALFYFTDHRDAVRLGATLQFAAAIPGALFVAAITARLRTRGALALTGGALATGFLMLSAVVTWVLTVPEVIESPHQVRALHTLAFLAGGPANVVSTGLLIAGIGLPALHLRPWLARVGLVIAIAGLVTTATLMRTEAAVLLPLARFTGMAWLIAAGFLVSKSAAAETE</sequence>
<dbReference type="Proteomes" id="UP001611450">
    <property type="component" value="Unassembled WGS sequence"/>
</dbReference>
<dbReference type="RefSeq" id="WP_396944651.1">
    <property type="nucleotide sequence ID" value="NZ_JBIRXV010000001.1"/>
</dbReference>
<feature type="transmembrane region" description="Helical" evidence="1">
    <location>
        <begin position="137"/>
        <end position="159"/>
    </location>
</feature>
<reference evidence="2 3" key="1">
    <citation type="submission" date="2024-10" db="EMBL/GenBank/DDBJ databases">
        <title>The Natural Products Discovery Center: Release of the First 8490 Sequenced Strains for Exploring Actinobacteria Biosynthetic Diversity.</title>
        <authorList>
            <person name="Kalkreuter E."/>
            <person name="Kautsar S.A."/>
            <person name="Yang D."/>
            <person name="Bader C.D."/>
            <person name="Teijaro C.N."/>
            <person name="Fluegel L."/>
            <person name="Davis C.M."/>
            <person name="Simpson J.R."/>
            <person name="Lauterbach L."/>
            <person name="Steele A.D."/>
            <person name="Gui C."/>
            <person name="Meng S."/>
            <person name="Li G."/>
            <person name="Viehrig K."/>
            <person name="Ye F."/>
            <person name="Su P."/>
            <person name="Kiefer A.F."/>
            <person name="Nichols A."/>
            <person name="Cepeda A.J."/>
            <person name="Yan W."/>
            <person name="Fan B."/>
            <person name="Jiang Y."/>
            <person name="Adhikari A."/>
            <person name="Zheng C.-J."/>
            <person name="Schuster L."/>
            <person name="Cowan T.M."/>
            <person name="Smanski M.J."/>
            <person name="Chevrette M.G."/>
            <person name="De Carvalho L.P.S."/>
            <person name="Shen B."/>
        </authorList>
    </citation>
    <scope>NUCLEOTIDE SEQUENCE [LARGE SCALE GENOMIC DNA]</scope>
    <source>
        <strain evidence="2 3">NPDC019626</strain>
    </source>
</reference>
<feature type="transmembrane region" description="Helical" evidence="1">
    <location>
        <begin position="100"/>
        <end position="125"/>
    </location>
</feature>
<keyword evidence="1" id="KW-1133">Transmembrane helix</keyword>
<feature type="transmembrane region" description="Helical" evidence="1">
    <location>
        <begin position="69"/>
        <end position="93"/>
    </location>
</feature>
<organism evidence="2 3">
    <name type="scientific">Nocardia beijingensis</name>
    <dbReference type="NCBI Taxonomy" id="95162"/>
    <lineage>
        <taxon>Bacteria</taxon>
        <taxon>Bacillati</taxon>
        <taxon>Actinomycetota</taxon>
        <taxon>Actinomycetes</taxon>
        <taxon>Mycobacteriales</taxon>
        <taxon>Nocardiaceae</taxon>
        <taxon>Nocardia</taxon>
    </lineage>
</organism>
<feature type="transmembrane region" description="Helical" evidence="1">
    <location>
        <begin position="171"/>
        <end position="191"/>
    </location>
</feature>
<keyword evidence="1" id="KW-0812">Transmembrane</keyword>
<protein>
    <recommendedName>
        <fullName evidence="4">DUF998 domain-containing protein</fullName>
    </recommendedName>
</protein>
<evidence type="ECO:0000313" key="2">
    <source>
        <dbReference type="EMBL" id="MFI2321125.1"/>
    </source>
</evidence>
<dbReference type="EMBL" id="JBIRXV010000001">
    <property type="protein sequence ID" value="MFI2321125.1"/>
    <property type="molecule type" value="Genomic_DNA"/>
</dbReference>
<evidence type="ECO:0008006" key="4">
    <source>
        <dbReference type="Google" id="ProtNLM"/>
    </source>
</evidence>
<name>A0ABW7WDR6_9NOCA</name>
<keyword evidence="3" id="KW-1185">Reference proteome</keyword>
<keyword evidence="1" id="KW-0472">Membrane</keyword>
<gene>
    <name evidence="2" type="ORF">ACH47G_11580</name>
</gene>
<evidence type="ECO:0000256" key="1">
    <source>
        <dbReference type="SAM" id="Phobius"/>
    </source>
</evidence>